<sequence>MMGRLVILSIVGLFIGAVSAHAQKLSLPVGEWGRSSNHGLNCSPPFLKIEPNRIVKRLGGGEGRCPMSKIKKEGKYLMVDAKCTYDKSTHEKYLIQGDDDDDSFSLIIQSPTRILFNNTPHELCQNVQGGVR</sequence>
<dbReference type="EMBL" id="SACP01000009">
    <property type="protein sequence ID" value="RVU18420.1"/>
    <property type="molecule type" value="Genomic_DNA"/>
</dbReference>
<organism evidence="1 2">
    <name type="scientific">Methylobacterium oryzihabitans</name>
    <dbReference type="NCBI Taxonomy" id="2499852"/>
    <lineage>
        <taxon>Bacteria</taxon>
        <taxon>Pseudomonadati</taxon>
        <taxon>Pseudomonadota</taxon>
        <taxon>Alphaproteobacteria</taxon>
        <taxon>Hyphomicrobiales</taxon>
        <taxon>Methylobacteriaceae</taxon>
        <taxon>Methylobacterium</taxon>
    </lineage>
</organism>
<dbReference type="RefSeq" id="WP_127728872.1">
    <property type="nucleotide sequence ID" value="NZ_SACP01000009.1"/>
</dbReference>
<comment type="caution">
    <text evidence="1">The sequence shown here is derived from an EMBL/GenBank/DDBJ whole genome shotgun (WGS) entry which is preliminary data.</text>
</comment>
<proteinExistence type="predicted"/>
<gene>
    <name evidence="1" type="ORF">EOE48_11040</name>
</gene>
<evidence type="ECO:0000313" key="2">
    <source>
        <dbReference type="Proteomes" id="UP000286997"/>
    </source>
</evidence>
<dbReference type="OrthoDB" id="7993139at2"/>
<protein>
    <submittedName>
        <fullName evidence="1">Uncharacterized protein</fullName>
    </submittedName>
</protein>
<dbReference type="Proteomes" id="UP000286997">
    <property type="component" value="Unassembled WGS sequence"/>
</dbReference>
<name>A0A3S2V8N6_9HYPH</name>
<evidence type="ECO:0000313" key="1">
    <source>
        <dbReference type="EMBL" id="RVU18420.1"/>
    </source>
</evidence>
<reference evidence="1 2" key="1">
    <citation type="submission" date="2019-01" db="EMBL/GenBank/DDBJ databases">
        <authorList>
            <person name="Chen W.-M."/>
        </authorList>
    </citation>
    <scope>NUCLEOTIDE SEQUENCE [LARGE SCALE GENOMIC DNA]</scope>
    <source>
        <strain evidence="1 2">TER-1</strain>
    </source>
</reference>
<accession>A0A3S2V8N6</accession>
<dbReference type="AlphaFoldDB" id="A0A3S2V8N6"/>
<keyword evidence="2" id="KW-1185">Reference proteome</keyword>